<feature type="transmembrane region" description="Helical" evidence="1">
    <location>
        <begin position="45"/>
        <end position="67"/>
    </location>
</feature>
<evidence type="ECO:0008006" key="4">
    <source>
        <dbReference type="Google" id="ProtNLM"/>
    </source>
</evidence>
<organism evidence="2 3">
    <name type="scientific">Pseudomonas hormoni</name>
    <dbReference type="NCBI Taxonomy" id="3093767"/>
    <lineage>
        <taxon>Bacteria</taxon>
        <taxon>Pseudomonadati</taxon>
        <taxon>Pseudomonadota</taxon>
        <taxon>Gammaproteobacteria</taxon>
        <taxon>Pseudomonadales</taxon>
        <taxon>Pseudomonadaceae</taxon>
        <taxon>Pseudomonas</taxon>
    </lineage>
</organism>
<name>A0ABX8EU26_9PSED</name>
<dbReference type="Proteomes" id="UP000681155">
    <property type="component" value="Chromosome"/>
</dbReference>
<feature type="transmembrane region" description="Helical" evidence="1">
    <location>
        <begin position="74"/>
        <end position="90"/>
    </location>
</feature>
<sequence>MGSVILKVLVGAVIYLLVGVLYFYVHDIGVVYYKSHVGFTDRGPAIGGTAELTFYFFIFANLIVFFMPKVMLKLLVIAVMLSVVLFYFLPDNPVRAFAYGGLTTSMSVLAFVLRLTINRWLSRNSYGRVTR</sequence>
<feature type="transmembrane region" description="Helical" evidence="1">
    <location>
        <begin position="96"/>
        <end position="117"/>
    </location>
</feature>
<accession>A0ABX8EU26</accession>
<proteinExistence type="predicted"/>
<evidence type="ECO:0000313" key="2">
    <source>
        <dbReference type="EMBL" id="QVW23259.1"/>
    </source>
</evidence>
<reference evidence="2 3" key="1">
    <citation type="submission" date="2021-05" db="EMBL/GenBank/DDBJ databases">
        <title>Complete genome of the cytokinin-producing biocontrol strain Pseudomonas fluorescens G20-18.</title>
        <authorList>
            <person name="Nielsen T.K."/>
            <person name="Mekureyaw M.F."/>
            <person name="Hansen L.H."/>
            <person name="Nicolaisen M.H."/>
            <person name="Roitsch T.G."/>
            <person name="Hennessy R.C."/>
        </authorList>
    </citation>
    <scope>NUCLEOTIDE SEQUENCE [LARGE SCALE GENOMIC DNA]</scope>
    <source>
        <strain evidence="2 3">G20-18</strain>
    </source>
</reference>
<evidence type="ECO:0000313" key="3">
    <source>
        <dbReference type="Proteomes" id="UP000681155"/>
    </source>
</evidence>
<gene>
    <name evidence="2" type="ORF">KJF94_25995</name>
</gene>
<keyword evidence="1" id="KW-0812">Transmembrane</keyword>
<evidence type="ECO:0000256" key="1">
    <source>
        <dbReference type="SAM" id="Phobius"/>
    </source>
</evidence>
<dbReference type="EMBL" id="CP075566">
    <property type="protein sequence ID" value="QVW23259.1"/>
    <property type="molecule type" value="Genomic_DNA"/>
</dbReference>
<protein>
    <recommendedName>
        <fullName evidence="4">DoxX family protein</fullName>
    </recommendedName>
</protein>
<dbReference type="RefSeq" id="WP_214379854.1">
    <property type="nucleotide sequence ID" value="NZ_CP075566.1"/>
</dbReference>
<keyword evidence="3" id="KW-1185">Reference proteome</keyword>
<keyword evidence="1" id="KW-0472">Membrane</keyword>
<keyword evidence="1" id="KW-1133">Transmembrane helix</keyword>
<feature type="transmembrane region" description="Helical" evidence="1">
    <location>
        <begin position="5"/>
        <end position="25"/>
    </location>
</feature>